<dbReference type="NCBIfam" id="NF009814">
    <property type="entry name" value="PRK13299.1"/>
    <property type="match status" value="1"/>
</dbReference>
<dbReference type="InterPro" id="IPR050264">
    <property type="entry name" value="Bact_CCA-adding_enz_type3_sf"/>
</dbReference>
<keyword evidence="4 13" id="KW-0548">Nucleotidyltransferase</keyword>
<evidence type="ECO:0000313" key="14">
    <source>
        <dbReference type="Proteomes" id="UP001139150"/>
    </source>
</evidence>
<keyword evidence="2 9" id="KW-0808">Transferase</keyword>
<comment type="similarity">
    <text evidence="9">Belongs to the tRNA nucleotidyltransferase/poly(A) polymerase family.</text>
</comment>
<dbReference type="InterPro" id="IPR032810">
    <property type="entry name" value="CCA-adding_enz_C"/>
</dbReference>
<dbReference type="GO" id="GO:0000049">
    <property type="term" value="F:tRNA binding"/>
    <property type="evidence" value="ECO:0007669"/>
    <property type="project" value="TreeGrafter"/>
</dbReference>
<feature type="domain" description="Poly A polymerase head" evidence="10">
    <location>
        <begin position="23"/>
        <end position="126"/>
    </location>
</feature>
<name>A0A9X1ZUW6_9BACI</name>
<evidence type="ECO:0000256" key="1">
    <source>
        <dbReference type="ARBA" id="ARBA00001946"/>
    </source>
</evidence>
<evidence type="ECO:0000256" key="7">
    <source>
        <dbReference type="ARBA" id="ARBA00022842"/>
    </source>
</evidence>
<dbReference type="PANTHER" id="PTHR46173:SF1">
    <property type="entry name" value="CCA TRNA NUCLEOTIDYLTRANSFERASE 1, MITOCHONDRIAL"/>
    <property type="match status" value="1"/>
</dbReference>
<dbReference type="Gene3D" id="1.10.246.80">
    <property type="match status" value="1"/>
</dbReference>
<evidence type="ECO:0000256" key="4">
    <source>
        <dbReference type="ARBA" id="ARBA00022695"/>
    </source>
</evidence>
<dbReference type="InterPro" id="IPR032828">
    <property type="entry name" value="PolyA_RNA-bd"/>
</dbReference>
<dbReference type="Proteomes" id="UP001139150">
    <property type="component" value="Unassembled WGS sequence"/>
</dbReference>
<comment type="cofactor">
    <cofactor evidence="1">
        <name>Mg(2+)</name>
        <dbReference type="ChEBI" id="CHEBI:18420"/>
    </cofactor>
</comment>
<feature type="domain" description="CCA-adding enzyme C-terminal" evidence="12">
    <location>
        <begin position="229"/>
        <end position="370"/>
    </location>
</feature>
<organism evidence="13 14">
    <name type="scientific">Halalkalibacter alkaliphilus</name>
    <dbReference type="NCBI Taxonomy" id="2917993"/>
    <lineage>
        <taxon>Bacteria</taxon>
        <taxon>Bacillati</taxon>
        <taxon>Bacillota</taxon>
        <taxon>Bacilli</taxon>
        <taxon>Bacillales</taxon>
        <taxon>Bacillaceae</taxon>
        <taxon>Halalkalibacter</taxon>
    </lineage>
</organism>
<keyword evidence="14" id="KW-1185">Reference proteome</keyword>
<gene>
    <name evidence="13" type="ORF">MF646_02275</name>
</gene>
<dbReference type="InterPro" id="IPR002646">
    <property type="entry name" value="PolA_pol_head_dom"/>
</dbReference>
<evidence type="ECO:0000256" key="5">
    <source>
        <dbReference type="ARBA" id="ARBA00022723"/>
    </source>
</evidence>
<keyword evidence="7" id="KW-0460">Magnesium</keyword>
<evidence type="ECO:0000256" key="8">
    <source>
        <dbReference type="ARBA" id="ARBA00022884"/>
    </source>
</evidence>
<accession>A0A9X1ZUW6</accession>
<keyword evidence="8 9" id="KW-0694">RNA-binding</keyword>
<dbReference type="Gene3D" id="1.20.58.560">
    <property type="match status" value="1"/>
</dbReference>
<dbReference type="RefSeq" id="WP_250094870.1">
    <property type="nucleotide sequence ID" value="NZ_JAKRYL010000002.1"/>
</dbReference>
<dbReference type="Gene3D" id="3.30.460.10">
    <property type="entry name" value="Beta Polymerase, domain 2"/>
    <property type="match status" value="1"/>
</dbReference>
<evidence type="ECO:0000259" key="12">
    <source>
        <dbReference type="Pfam" id="PF13735"/>
    </source>
</evidence>
<dbReference type="Pfam" id="PF12627">
    <property type="entry name" value="PolyA_pol_RNAbd"/>
    <property type="match status" value="1"/>
</dbReference>
<keyword evidence="6" id="KW-0547">Nucleotide-binding</keyword>
<dbReference type="GO" id="GO:0000166">
    <property type="term" value="F:nucleotide binding"/>
    <property type="evidence" value="ECO:0007669"/>
    <property type="project" value="UniProtKB-KW"/>
</dbReference>
<dbReference type="GO" id="GO:0004810">
    <property type="term" value="F:CCA tRNA nucleotidyltransferase activity"/>
    <property type="evidence" value="ECO:0007669"/>
    <property type="project" value="UniProtKB-EC"/>
</dbReference>
<dbReference type="GO" id="GO:0046872">
    <property type="term" value="F:metal ion binding"/>
    <property type="evidence" value="ECO:0007669"/>
    <property type="project" value="UniProtKB-KW"/>
</dbReference>
<dbReference type="InterPro" id="IPR043519">
    <property type="entry name" value="NT_sf"/>
</dbReference>
<dbReference type="Pfam" id="PF13735">
    <property type="entry name" value="tRNA_NucTran2_2"/>
    <property type="match status" value="1"/>
</dbReference>
<evidence type="ECO:0000259" key="11">
    <source>
        <dbReference type="Pfam" id="PF12627"/>
    </source>
</evidence>
<dbReference type="EMBL" id="JAKRYL010000002">
    <property type="protein sequence ID" value="MCL7745939.1"/>
    <property type="molecule type" value="Genomic_DNA"/>
</dbReference>
<dbReference type="EC" id="2.7.7.72" evidence="13"/>
<dbReference type="SUPFAM" id="SSF81301">
    <property type="entry name" value="Nucleotidyltransferase"/>
    <property type="match status" value="1"/>
</dbReference>
<protein>
    <submittedName>
        <fullName evidence="13">CCA tRNA nucleotidyltransferase</fullName>
        <ecNumber evidence="13">2.7.7.72</ecNumber>
    </submittedName>
</protein>
<dbReference type="GO" id="GO:0008033">
    <property type="term" value="P:tRNA processing"/>
    <property type="evidence" value="ECO:0007669"/>
    <property type="project" value="UniProtKB-KW"/>
</dbReference>
<dbReference type="AlphaFoldDB" id="A0A9X1ZUW6"/>
<sequence>MASEWKKAREVLHILKGKGFDSYIVGGAVRDLLLDRKLADIDIVTTATPYEVSTCFLKTYRMNNLHETVIVKYRGEHYEVTTIRGKKLVEDVKYRDLTINSLAMDYEGKLIDFVGGQNDLVHNVLRSIEPYDRMTEDPLRMLRVFRFVSELGFDVDHELMSVITAQHDLLKKVAVERVMKEWIKLLKGKHRNQALRMIKTTLLFKSIPGLMLTEHALEQLAQFRSLTHSSDTLCLTAFCLCLDKVDEPFLRNLALSNEQSKKIRERLTYYEKRNHQRWGWLDLYYASIQVARDVETLRLLGNKESESIDQLQVMWEALPIRHKSELAITGADVIHSLEKPQGPWVKEALTLAEQLVVTGQYRNNKEDLLNTLLERRDEL</sequence>
<dbReference type="SUPFAM" id="SSF81891">
    <property type="entry name" value="Poly A polymerase C-terminal region-like"/>
    <property type="match status" value="1"/>
</dbReference>
<evidence type="ECO:0000256" key="6">
    <source>
        <dbReference type="ARBA" id="ARBA00022741"/>
    </source>
</evidence>
<evidence type="ECO:0000256" key="9">
    <source>
        <dbReference type="RuleBase" id="RU003953"/>
    </source>
</evidence>
<comment type="caution">
    <text evidence="13">The sequence shown here is derived from an EMBL/GenBank/DDBJ whole genome shotgun (WGS) entry which is preliminary data.</text>
</comment>
<proteinExistence type="inferred from homology"/>
<keyword evidence="5" id="KW-0479">Metal-binding</keyword>
<reference evidence="13" key="1">
    <citation type="submission" date="2022-02" db="EMBL/GenBank/DDBJ databases">
        <title>Halalkalibacter sp. nov. isolated from Lonar Lake, India.</title>
        <authorList>
            <person name="Joshi A."/>
            <person name="Thite S."/>
            <person name="Lodha T."/>
        </authorList>
    </citation>
    <scope>NUCLEOTIDE SEQUENCE</scope>
    <source>
        <strain evidence="13">MEB205</strain>
    </source>
</reference>
<evidence type="ECO:0000259" key="10">
    <source>
        <dbReference type="Pfam" id="PF01743"/>
    </source>
</evidence>
<evidence type="ECO:0000256" key="2">
    <source>
        <dbReference type="ARBA" id="ARBA00022679"/>
    </source>
</evidence>
<evidence type="ECO:0000313" key="13">
    <source>
        <dbReference type="EMBL" id="MCL7745939.1"/>
    </source>
</evidence>
<dbReference type="PANTHER" id="PTHR46173">
    <property type="entry name" value="CCA TRNA NUCLEOTIDYLTRANSFERASE 1, MITOCHONDRIAL"/>
    <property type="match status" value="1"/>
</dbReference>
<feature type="domain" description="tRNA nucleotidyltransferase/poly(A) polymerase RNA and SrmB- binding" evidence="11">
    <location>
        <begin position="152"/>
        <end position="210"/>
    </location>
</feature>
<dbReference type="Gene3D" id="1.10.110.30">
    <property type="match status" value="1"/>
</dbReference>
<evidence type="ECO:0000256" key="3">
    <source>
        <dbReference type="ARBA" id="ARBA00022694"/>
    </source>
</evidence>
<dbReference type="Pfam" id="PF01743">
    <property type="entry name" value="PolyA_pol"/>
    <property type="match status" value="1"/>
</dbReference>
<keyword evidence="3" id="KW-0819">tRNA processing</keyword>